<protein>
    <submittedName>
        <fullName evidence="18">Replication associated protein</fullName>
    </submittedName>
</protein>
<dbReference type="GO" id="GO:0003677">
    <property type="term" value="F:DNA binding"/>
    <property type="evidence" value="ECO:0007669"/>
    <property type="project" value="UniProtKB-KW"/>
</dbReference>
<evidence type="ECO:0000256" key="5">
    <source>
        <dbReference type="ARBA" id="ARBA00022695"/>
    </source>
</evidence>
<keyword evidence="3" id="KW-1048">Host nucleus</keyword>
<dbReference type="GO" id="GO:0004519">
    <property type="term" value="F:endonuclease activity"/>
    <property type="evidence" value="ECO:0007669"/>
    <property type="project" value="UniProtKB-KW"/>
</dbReference>
<evidence type="ECO:0000256" key="7">
    <source>
        <dbReference type="ARBA" id="ARBA00022722"/>
    </source>
</evidence>
<evidence type="ECO:0000256" key="14">
    <source>
        <dbReference type="ARBA" id="ARBA00023124"/>
    </source>
</evidence>
<evidence type="ECO:0000256" key="1">
    <source>
        <dbReference type="ARBA" id="ARBA00001946"/>
    </source>
</evidence>
<dbReference type="KEGG" id="vg:18982934"/>
<dbReference type="Gene3D" id="3.40.1310.20">
    <property type="match status" value="1"/>
</dbReference>
<keyword evidence="19" id="KW-1185">Reference proteome</keyword>
<dbReference type="PROSITE" id="PS52020">
    <property type="entry name" value="CRESS_DNA_REP"/>
    <property type="match status" value="1"/>
</dbReference>
<dbReference type="GO" id="GO:0042025">
    <property type="term" value="C:host cell nucleus"/>
    <property type="evidence" value="ECO:0007669"/>
    <property type="project" value="UniProtKB-SubCell"/>
</dbReference>
<dbReference type="GO" id="GO:0016779">
    <property type="term" value="F:nucleotidyltransferase activity"/>
    <property type="evidence" value="ECO:0007669"/>
    <property type="project" value="UniProtKB-KW"/>
</dbReference>
<evidence type="ECO:0000256" key="11">
    <source>
        <dbReference type="ARBA" id="ARBA00022801"/>
    </source>
</evidence>
<dbReference type="EMBL" id="JX908739">
    <property type="protein sequence ID" value="AGC55146.1"/>
    <property type="molecule type" value="Genomic_DNA"/>
</dbReference>
<keyword evidence="9" id="KW-0547">Nucleotide-binding</keyword>
<keyword evidence="4" id="KW-0808">Transferase</keyword>
<dbReference type="GO" id="GO:0006260">
    <property type="term" value="P:DNA replication"/>
    <property type="evidence" value="ECO:0007669"/>
    <property type="project" value="UniProtKB-KW"/>
</dbReference>
<keyword evidence="12" id="KW-0347">Helicase</keyword>
<reference evidence="18 19" key="1">
    <citation type="journal article" date="2013" name="Arch. Virol.">
        <title>Novel ssDNA viruses discovered in yellow-crowned parakeet (Cyanoramphus auriceps) nesting material.</title>
        <authorList>
            <person name="Sikorski A."/>
            <person name="Kearvell J."/>
            <person name="Elkington S."/>
            <person name="Dayaram A."/>
            <person name="Arguello-Astorga G.R."/>
            <person name="Varsani A."/>
        </authorList>
    </citation>
    <scope>NUCLEOTIDE SEQUENCE [LARGE SCALE GENOMIC DNA]</scope>
    <source>
        <strain evidence="18">CynNCXV</strain>
    </source>
</reference>
<keyword evidence="5" id="KW-0548">Nucleotidyltransferase</keyword>
<evidence type="ECO:0000256" key="6">
    <source>
        <dbReference type="ARBA" id="ARBA00022705"/>
    </source>
</evidence>
<evidence type="ECO:0000256" key="3">
    <source>
        <dbReference type="ARBA" id="ARBA00022562"/>
    </source>
</evidence>
<dbReference type="GeneID" id="18982934"/>
<evidence type="ECO:0000256" key="13">
    <source>
        <dbReference type="ARBA" id="ARBA00022840"/>
    </source>
</evidence>
<keyword evidence="10" id="KW-0255">Endonuclease</keyword>
<evidence type="ECO:0000256" key="9">
    <source>
        <dbReference type="ARBA" id="ARBA00022741"/>
    </source>
</evidence>
<evidence type="ECO:0000256" key="2">
    <source>
        <dbReference type="ARBA" id="ARBA00004147"/>
    </source>
</evidence>
<name>L7USS3_9VIRU</name>
<organism evidence="18 19">
    <name type="scientific">Cyanoramphus nest associated circular X DNA virus</name>
    <dbReference type="NCBI Taxonomy" id="1282443"/>
    <lineage>
        <taxon>Viruses</taxon>
        <taxon>Monodnaviria</taxon>
        <taxon>Shotokuvirae</taxon>
        <taxon>Cressdnaviricota</taxon>
        <taxon>Arfiviricetes</taxon>
        <taxon>Mulpavirales</taxon>
        <taxon>Anicreviridae</taxon>
        <taxon>Kopavirus</taxon>
        <taxon>Kopavirus kakawais</taxon>
    </lineage>
</organism>
<dbReference type="Proteomes" id="UP000202373">
    <property type="component" value="Segment"/>
</dbReference>
<dbReference type="RefSeq" id="YP_009021888.1">
    <property type="nucleotide sequence ID" value="NC_023883.1"/>
</dbReference>
<evidence type="ECO:0000256" key="4">
    <source>
        <dbReference type="ARBA" id="ARBA00022679"/>
    </source>
</evidence>
<keyword evidence="14" id="KW-0190">Covalent protein-DNA linkage</keyword>
<keyword evidence="8" id="KW-0479">Metal-binding</keyword>
<proteinExistence type="predicted"/>
<feature type="compositionally biased region" description="Basic and acidic residues" evidence="16">
    <location>
        <begin position="321"/>
        <end position="331"/>
    </location>
</feature>
<evidence type="ECO:0000256" key="15">
    <source>
        <dbReference type="ARBA" id="ARBA00023125"/>
    </source>
</evidence>
<sequence length="331" mass="37457">MNFQRKRWCFTVNNYTEDEFNSIKQNFCERVAKFAVMGREIGSGGVPHLQGFISLQNKVRLTGIKAIVGQRAHVEPAKGTDQKNLEYCTKSCGVDGATIYGVPAGGVTEKGGGTPLSRRALECVRKRSAGTSISELLDDDTLAPAYIVHKRAIEECASDIAGAQQFQAERARYATTRWKPFQFNILKICMQEPHPRAVHWFWDAEGNTGKTFIAKYLVLLHDAVRFENGKSADIKYAYKGQRIVIFDFSRSQTDHINYEVMESVKNGIVFSPKYESGMKVFRTPHMICFANERPDTSNMSMDRWEIHEITTRQARTPTTLPDRDSDTHEIA</sequence>
<feature type="domain" description="CRESS-DNA virus Rep endonuclease" evidence="17">
    <location>
        <begin position="2"/>
        <end position="103"/>
    </location>
</feature>
<comment type="cofactor">
    <cofactor evidence="1">
        <name>Mg(2+)</name>
        <dbReference type="ChEBI" id="CHEBI:18420"/>
    </cofactor>
</comment>
<keyword evidence="11" id="KW-0378">Hydrolase</keyword>
<keyword evidence="7" id="KW-0540">Nuclease</keyword>
<dbReference type="GO" id="GO:0000166">
    <property type="term" value="F:nucleotide binding"/>
    <property type="evidence" value="ECO:0007669"/>
    <property type="project" value="UniProtKB-KW"/>
</dbReference>
<dbReference type="GO" id="GO:0016787">
    <property type="term" value="F:hydrolase activity"/>
    <property type="evidence" value="ECO:0007669"/>
    <property type="project" value="UniProtKB-KW"/>
</dbReference>
<accession>L7USS3</accession>
<evidence type="ECO:0000256" key="10">
    <source>
        <dbReference type="ARBA" id="ARBA00022759"/>
    </source>
</evidence>
<evidence type="ECO:0000259" key="17">
    <source>
        <dbReference type="PROSITE" id="PS52020"/>
    </source>
</evidence>
<dbReference type="Pfam" id="PF02407">
    <property type="entry name" value="Viral_Rep"/>
    <property type="match status" value="1"/>
</dbReference>
<evidence type="ECO:0000256" key="12">
    <source>
        <dbReference type="ARBA" id="ARBA00022806"/>
    </source>
</evidence>
<evidence type="ECO:0000256" key="8">
    <source>
        <dbReference type="ARBA" id="ARBA00022723"/>
    </source>
</evidence>
<evidence type="ECO:0000313" key="19">
    <source>
        <dbReference type="Proteomes" id="UP000202373"/>
    </source>
</evidence>
<keyword evidence="13" id="KW-0067">ATP-binding</keyword>
<comment type="subcellular location">
    <subcellularLocation>
        <location evidence="2">Host nucleus</location>
    </subcellularLocation>
</comment>
<evidence type="ECO:0000256" key="16">
    <source>
        <dbReference type="SAM" id="MobiDB-lite"/>
    </source>
</evidence>
<evidence type="ECO:0000313" key="18">
    <source>
        <dbReference type="EMBL" id="AGC55146.1"/>
    </source>
</evidence>
<keyword evidence="15" id="KW-0238">DNA-binding</keyword>
<keyword evidence="6" id="KW-0235">DNA replication</keyword>
<dbReference type="InterPro" id="IPR049912">
    <property type="entry name" value="CRESS_DNA_REP"/>
</dbReference>
<dbReference type="GO" id="GO:0046872">
    <property type="term" value="F:metal ion binding"/>
    <property type="evidence" value="ECO:0007669"/>
    <property type="project" value="UniProtKB-KW"/>
</dbReference>
<feature type="region of interest" description="Disordered" evidence="16">
    <location>
        <begin position="311"/>
        <end position="331"/>
    </location>
</feature>
<dbReference type="OrthoDB" id="9195at10239"/>